<dbReference type="PROSITE" id="PS51257">
    <property type="entry name" value="PROKAR_LIPOPROTEIN"/>
    <property type="match status" value="1"/>
</dbReference>
<keyword evidence="3" id="KW-1185">Reference proteome</keyword>
<dbReference type="RefSeq" id="WP_161704213.1">
    <property type="nucleotide sequence ID" value="NZ_JAAAHS010000398.1"/>
</dbReference>
<protein>
    <recommendedName>
        <fullName evidence="4">Sortase</fullName>
    </recommendedName>
</protein>
<gene>
    <name evidence="2" type="ORF">GUY60_31955</name>
</gene>
<reference evidence="2" key="1">
    <citation type="submission" date="2020-01" db="EMBL/GenBank/DDBJ databases">
        <title>Whole-genome analyses of novel actinobacteria.</title>
        <authorList>
            <person name="Sahin N."/>
        </authorList>
    </citation>
    <scope>NUCLEOTIDE SEQUENCE</scope>
    <source>
        <strain evidence="2">YC537</strain>
    </source>
</reference>
<accession>A0A964XQM6</accession>
<dbReference type="OrthoDB" id="4246416at2"/>
<organism evidence="2 3">
    <name type="scientific">Streptomyces boluensis</name>
    <dbReference type="NCBI Taxonomy" id="1775135"/>
    <lineage>
        <taxon>Bacteria</taxon>
        <taxon>Bacillati</taxon>
        <taxon>Actinomycetota</taxon>
        <taxon>Actinomycetes</taxon>
        <taxon>Kitasatosporales</taxon>
        <taxon>Streptomycetaceae</taxon>
        <taxon>Streptomyces</taxon>
    </lineage>
</organism>
<sequence>MRTAIRSSTAAALAIAASACLAVGPAHAATAEGDPPDATLEVYPASVTPGDRVSVHTLACGVGASASGDASAVGAGTFKLAVDTHDEVVVGRFEVPSSASPGTYAIRARCANGKEISGDLMVTLTAGAEPVRPQGHVKTGVGGTIGRDPVQTAAGVAALAVAAAGGTWLLHRRARGDRI</sequence>
<comment type="caution">
    <text evidence="2">The sequence shown here is derived from an EMBL/GenBank/DDBJ whole genome shotgun (WGS) entry which is preliminary data.</text>
</comment>
<dbReference type="AlphaFoldDB" id="A0A964XQM6"/>
<evidence type="ECO:0000313" key="3">
    <source>
        <dbReference type="Proteomes" id="UP000598297"/>
    </source>
</evidence>
<evidence type="ECO:0000256" key="1">
    <source>
        <dbReference type="SAM" id="SignalP"/>
    </source>
</evidence>
<dbReference type="Proteomes" id="UP000598297">
    <property type="component" value="Unassembled WGS sequence"/>
</dbReference>
<name>A0A964XQM6_9ACTN</name>
<evidence type="ECO:0008006" key="4">
    <source>
        <dbReference type="Google" id="ProtNLM"/>
    </source>
</evidence>
<dbReference type="EMBL" id="JAAAHS010000398">
    <property type="protein sequence ID" value="NBE55972.1"/>
    <property type="molecule type" value="Genomic_DNA"/>
</dbReference>
<keyword evidence="1" id="KW-0732">Signal</keyword>
<feature type="signal peptide" evidence="1">
    <location>
        <begin position="1"/>
        <end position="28"/>
    </location>
</feature>
<proteinExistence type="predicted"/>
<evidence type="ECO:0000313" key="2">
    <source>
        <dbReference type="EMBL" id="NBE55972.1"/>
    </source>
</evidence>
<feature type="chain" id="PRO_5036707689" description="Sortase" evidence="1">
    <location>
        <begin position="29"/>
        <end position="179"/>
    </location>
</feature>